<organism evidence="3">
    <name type="scientific">Thrips palmi</name>
    <name type="common">Melon thrips</name>
    <dbReference type="NCBI Taxonomy" id="161013"/>
    <lineage>
        <taxon>Eukaryota</taxon>
        <taxon>Metazoa</taxon>
        <taxon>Ecdysozoa</taxon>
        <taxon>Arthropoda</taxon>
        <taxon>Hexapoda</taxon>
        <taxon>Insecta</taxon>
        <taxon>Pterygota</taxon>
        <taxon>Neoptera</taxon>
        <taxon>Paraneoptera</taxon>
        <taxon>Thysanoptera</taxon>
        <taxon>Terebrantia</taxon>
        <taxon>Thripoidea</taxon>
        <taxon>Thripidae</taxon>
        <taxon>Thrips</taxon>
    </lineage>
</organism>
<gene>
    <name evidence="3" type="primary">LOC117652744</name>
</gene>
<dbReference type="KEGG" id="tpal:117652744"/>
<feature type="compositionally biased region" description="Basic residues" evidence="1">
    <location>
        <begin position="8"/>
        <end position="18"/>
    </location>
</feature>
<dbReference type="AlphaFoldDB" id="A0A6P9A728"/>
<dbReference type="InParanoid" id="A0A6P9A728"/>
<keyword evidence="2" id="KW-1185">Reference proteome</keyword>
<dbReference type="Proteomes" id="UP000515158">
    <property type="component" value="Unplaced"/>
</dbReference>
<reference evidence="3" key="1">
    <citation type="submission" date="2025-08" db="UniProtKB">
        <authorList>
            <consortium name="RefSeq"/>
        </authorList>
    </citation>
    <scope>IDENTIFICATION</scope>
    <source>
        <tissue evidence="3">Total insect</tissue>
    </source>
</reference>
<protein>
    <submittedName>
        <fullName evidence="3">Uncharacterized protein LOC117652744</fullName>
    </submittedName>
</protein>
<evidence type="ECO:0000313" key="3">
    <source>
        <dbReference type="RefSeq" id="XP_034253727.1"/>
    </source>
</evidence>
<proteinExistence type="predicted"/>
<feature type="region of interest" description="Disordered" evidence="1">
    <location>
        <begin position="1"/>
        <end position="30"/>
    </location>
</feature>
<dbReference type="OrthoDB" id="10538925at2759"/>
<accession>A0A6P9A728</accession>
<sequence length="143" mass="14922">MSGPPSKKPMRPKAKRSPARVAGSKKAPANAAFLTVPEKAVDRTPPMTAAFQNLKRTSINREAFAPARPALTVTLNDDGDGDEDGDVVPELVRRAESPRSSVSESTLWEHVGLQAGLSVSTATVPYPGTAGTAGSAAPDKKKC</sequence>
<dbReference type="RefSeq" id="XP_034253727.1">
    <property type="nucleotide sequence ID" value="XM_034397836.1"/>
</dbReference>
<evidence type="ECO:0000256" key="1">
    <source>
        <dbReference type="SAM" id="MobiDB-lite"/>
    </source>
</evidence>
<name>A0A6P9A728_THRPL</name>
<dbReference type="GeneID" id="117652744"/>
<evidence type="ECO:0000313" key="2">
    <source>
        <dbReference type="Proteomes" id="UP000515158"/>
    </source>
</evidence>